<dbReference type="FunFam" id="2.30.30.140:FF:000113">
    <property type="entry name" value="SAGA-associated factor 29 protein"/>
    <property type="match status" value="1"/>
</dbReference>
<dbReference type="CDD" id="cd20393">
    <property type="entry name" value="Tudor_SGF29_rpt1"/>
    <property type="match status" value="1"/>
</dbReference>
<dbReference type="PROSITE" id="PS51518">
    <property type="entry name" value="SGF29_C"/>
    <property type="match status" value="1"/>
</dbReference>
<feature type="compositionally biased region" description="Basic and acidic residues" evidence="1">
    <location>
        <begin position="162"/>
        <end position="190"/>
    </location>
</feature>
<dbReference type="AlphaFoldDB" id="A0AAE0MVL3"/>
<dbReference type="InterPro" id="IPR037802">
    <property type="entry name" value="SGF29"/>
</dbReference>
<dbReference type="InterPro" id="IPR010750">
    <property type="entry name" value="SGF29_tudor-like_dom"/>
</dbReference>
<comment type="caution">
    <text evidence="3">The sequence shown here is derived from an EMBL/GenBank/DDBJ whole genome shotgun (WGS) entry which is preliminary data.</text>
</comment>
<keyword evidence="4" id="KW-1185">Reference proteome</keyword>
<dbReference type="PANTHER" id="PTHR21539">
    <property type="entry name" value="SAGA-ASSOCIATED FACTOR 29"/>
    <property type="match status" value="1"/>
</dbReference>
<dbReference type="Pfam" id="PF07039">
    <property type="entry name" value="SGF29_Tudor"/>
    <property type="match status" value="1"/>
</dbReference>
<feature type="compositionally biased region" description="Polar residues" evidence="1">
    <location>
        <begin position="217"/>
        <end position="230"/>
    </location>
</feature>
<accession>A0AAE0MVL3</accession>
<dbReference type="Gene3D" id="2.30.30.140">
    <property type="match status" value="2"/>
</dbReference>
<dbReference type="GeneID" id="87867582"/>
<dbReference type="PANTHER" id="PTHR21539:SF0">
    <property type="entry name" value="SAGA-ASSOCIATED FACTOR 29"/>
    <property type="match status" value="1"/>
</dbReference>
<feature type="region of interest" description="Disordered" evidence="1">
    <location>
        <begin position="1"/>
        <end position="24"/>
    </location>
</feature>
<feature type="compositionally biased region" description="Low complexity" evidence="1">
    <location>
        <begin position="1"/>
        <end position="18"/>
    </location>
</feature>
<feature type="compositionally biased region" description="Low complexity" evidence="1">
    <location>
        <begin position="249"/>
        <end position="267"/>
    </location>
</feature>
<sequence length="416" mass="45283">MSSRNRQSRNPNRNSSSSTQGEEAQLWSLIKDEIREMVETINTSNDQIRAILAQDSLIAKSREASKENPEGEKTDIAALEQTLDTLIRAGVGGADISKQKLQEVIEHVMVLRALVKAREESEGVVHSVGTPGPHSSSAGRDRNSSSLLGSGGRSSSVRGHGGKGDRGDREGRDRDRDRDKERDKHSDRDLSSMYDFDGAGDSPVPSPLSSHTRKLGANTTAGSDRASTARDSVPPRDTPSKDSVPPEPNTSTTSNGTTSAPTTAGATQRAKVTFHKGQDVVFKPKPSPATGNETTEWMLGRVQQVLGEGKSRRYRVQDADPDLDPDQRVEYRTSASSMIPIPAAGEEEKKLPKLEKGKVVLALYPDSTTFYKAEVMGIEAEGEGEGKERVKLRFEGEENSGTLQLVERRFVVEYRA</sequence>
<protein>
    <submittedName>
        <fullName evidence="3">SGF29 tudor-like domain-containing protein</fullName>
    </submittedName>
</protein>
<dbReference type="EMBL" id="JAUEPP010000002">
    <property type="protein sequence ID" value="KAK3352151.1"/>
    <property type="molecule type" value="Genomic_DNA"/>
</dbReference>
<dbReference type="GO" id="GO:0000124">
    <property type="term" value="C:SAGA complex"/>
    <property type="evidence" value="ECO:0007669"/>
    <property type="project" value="InterPro"/>
</dbReference>
<dbReference type="RefSeq" id="XP_062685446.1">
    <property type="nucleotide sequence ID" value="XM_062830428.1"/>
</dbReference>
<feature type="region of interest" description="Disordered" evidence="1">
    <location>
        <begin position="119"/>
        <end position="269"/>
    </location>
</feature>
<reference evidence="3" key="1">
    <citation type="journal article" date="2023" name="Mol. Phylogenet. Evol.">
        <title>Genome-scale phylogeny and comparative genomics of the fungal order Sordariales.</title>
        <authorList>
            <person name="Hensen N."/>
            <person name="Bonometti L."/>
            <person name="Westerberg I."/>
            <person name="Brannstrom I.O."/>
            <person name="Guillou S."/>
            <person name="Cros-Aarteil S."/>
            <person name="Calhoun S."/>
            <person name="Haridas S."/>
            <person name="Kuo A."/>
            <person name="Mondo S."/>
            <person name="Pangilinan J."/>
            <person name="Riley R."/>
            <person name="LaButti K."/>
            <person name="Andreopoulos B."/>
            <person name="Lipzen A."/>
            <person name="Chen C."/>
            <person name="Yan M."/>
            <person name="Daum C."/>
            <person name="Ng V."/>
            <person name="Clum A."/>
            <person name="Steindorff A."/>
            <person name="Ohm R.A."/>
            <person name="Martin F."/>
            <person name="Silar P."/>
            <person name="Natvig D.O."/>
            <person name="Lalanne C."/>
            <person name="Gautier V."/>
            <person name="Ament-Velasquez S.L."/>
            <person name="Kruys A."/>
            <person name="Hutchinson M.I."/>
            <person name="Powell A.J."/>
            <person name="Barry K."/>
            <person name="Miller A.N."/>
            <person name="Grigoriev I.V."/>
            <person name="Debuchy R."/>
            <person name="Gladieux P."/>
            <person name="Hiltunen Thoren M."/>
            <person name="Johannesson H."/>
        </authorList>
    </citation>
    <scope>NUCLEOTIDE SEQUENCE</scope>
    <source>
        <strain evidence="3">CBS 560.94</strain>
    </source>
</reference>
<dbReference type="InterPro" id="IPR047288">
    <property type="entry name" value="Tudor_SGF29_rpt1"/>
</dbReference>
<proteinExistence type="predicted"/>
<evidence type="ECO:0000256" key="1">
    <source>
        <dbReference type="SAM" id="MobiDB-lite"/>
    </source>
</evidence>
<feature type="compositionally biased region" description="Low complexity" evidence="1">
    <location>
        <begin position="144"/>
        <end position="158"/>
    </location>
</feature>
<evidence type="ECO:0000313" key="4">
    <source>
        <dbReference type="Proteomes" id="UP001278500"/>
    </source>
</evidence>
<evidence type="ECO:0000313" key="3">
    <source>
        <dbReference type="EMBL" id="KAK3352151.1"/>
    </source>
</evidence>
<dbReference type="Proteomes" id="UP001278500">
    <property type="component" value="Unassembled WGS sequence"/>
</dbReference>
<name>A0AAE0MVL3_9PEZI</name>
<gene>
    <name evidence="3" type="ORF">B0H65DRAFT_569884</name>
</gene>
<organism evidence="3 4">
    <name type="scientific">Neurospora tetraspora</name>
    <dbReference type="NCBI Taxonomy" id="94610"/>
    <lineage>
        <taxon>Eukaryota</taxon>
        <taxon>Fungi</taxon>
        <taxon>Dikarya</taxon>
        <taxon>Ascomycota</taxon>
        <taxon>Pezizomycotina</taxon>
        <taxon>Sordariomycetes</taxon>
        <taxon>Sordariomycetidae</taxon>
        <taxon>Sordariales</taxon>
        <taxon>Sordariaceae</taxon>
        <taxon>Neurospora</taxon>
    </lineage>
</organism>
<feature type="domain" description="SGF29 C-terminal" evidence="2">
    <location>
        <begin position="270"/>
        <end position="416"/>
    </location>
</feature>
<evidence type="ECO:0000259" key="2">
    <source>
        <dbReference type="PROSITE" id="PS51518"/>
    </source>
</evidence>
<reference evidence="3" key="2">
    <citation type="submission" date="2023-06" db="EMBL/GenBank/DDBJ databases">
        <authorList>
            <consortium name="Lawrence Berkeley National Laboratory"/>
            <person name="Haridas S."/>
            <person name="Hensen N."/>
            <person name="Bonometti L."/>
            <person name="Westerberg I."/>
            <person name="Brannstrom I.O."/>
            <person name="Guillou S."/>
            <person name="Cros-Aarteil S."/>
            <person name="Calhoun S."/>
            <person name="Kuo A."/>
            <person name="Mondo S."/>
            <person name="Pangilinan J."/>
            <person name="Riley R."/>
            <person name="Labutti K."/>
            <person name="Andreopoulos B."/>
            <person name="Lipzen A."/>
            <person name="Chen C."/>
            <person name="Yanf M."/>
            <person name="Daum C."/>
            <person name="Ng V."/>
            <person name="Clum A."/>
            <person name="Steindorff A."/>
            <person name="Ohm R."/>
            <person name="Martin F."/>
            <person name="Silar P."/>
            <person name="Natvig D."/>
            <person name="Lalanne C."/>
            <person name="Gautier V."/>
            <person name="Ament-Velasquez S.L."/>
            <person name="Kruys A."/>
            <person name="Hutchinson M.I."/>
            <person name="Powell A.J."/>
            <person name="Barry K."/>
            <person name="Miller A.N."/>
            <person name="Grigoriev I.V."/>
            <person name="Debuchy R."/>
            <person name="Gladieux P."/>
            <person name="Thoren M.H."/>
            <person name="Johannesson H."/>
        </authorList>
    </citation>
    <scope>NUCLEOTIDE SEQUENCE</scope>
    <source>
        <strain evidence="3">CBS 560.94</strain>
    </source>
</reference>